<name>A0A6J4NZC8_9CYAN</name>
<dbReference type="AlphaFoldDB" id="A0A6J4NZC8"/>
<proteinExistence type="predicted"/>
<evidence type="ECO:0000256" key="1">
    <source>
        <dbReference type="SAM" id="SignalP"/>
    </source>
</evidence>
<reference evidence="2" key="1">
    <citation type="submission" date="2020-02" db="EMBL/GenBank/DDBJ databases">
        <authorList>
            <person name="Meier V. D."/>
        </authorList>
    </citation>
    <scope>NUCLEOTIDE SEQUENCE</scope>
    <source>
        <strain evidence="2">AVDCRST_MAG94</strain>
    </source>
</reference>
<organism evidence="2">
    <name type="scientific">uncultured Leptolyngbya sp</name>
    <dbReference type="NCBI Taxonomy" id="332963"/>
    <lineage>
        <taxon>Bacteria</taxon>
        <taxon>Bacillati</taxon>
        <taxon>Cyanobacteriota</taxon>
        <taxon>Cyanophyceae</taxon>
        <taxon>Leptolyngbyales</taxon>
        <taxon>Leptolyngbyaceae</taxon>
        <taxon>Leptolyngbya group</taxon>
        <taxon>Leptolyngbya</taxon>
        <taxon>environmental samples</taxon>
    </lineage>
</organism>
<feature type="signal peptide" evidence="1">
    <location>
        <begin position="1"/>
        <end position="22"/>
    </location>
</feature>
<gene>
    <name evidence="2" type="ORF">AVDCRST_MAG94-5661</name>
</gene>
<feature type="chain" id="PRO_5026843470" evidence="1">
    <location>
        <begin position="23"/>
        <end position="150"/>
    </location>
</feature>
<protein>
    <submittedName>
        <fullName evidence="2">Uncharacterized protein</fullName>
    </submittedName>
</protein>
<evidence type="ECO:0000313" key="2">
    <source>
        <dbReference type="EMBL" id="CAA9396119.1"/>
    </source>
</evidence>
<sequence length="150" mass="16351">MKTLLVGLVALITAGSASGALAQSSQVDWVEVTRNAVGDRFLVERQSIKFRDGAVWYWEHRDFPQPNNALIGVELKQPVYSAMLYRSVDCAGGVSRLRQIIVRDKEQQVIQRLNYGAAGQLAQPQPGSSAAAVLRFVCKQPQAAPTASQP</sequence>
<keyword evidence="1" id="KW-0732">Signal</keyword>
<dbReference type="EMBL" id="CADCTY010001946">
    <property type="protein sequence ID" value="CAA9396119.1"/>
    <property type="molecule type" value="Genomic_DNA"/>
</dbReference>
<accession>A0A6J4NZC8</accession>